<evidence type="ECO:0000313" key="4">
    <source>
        <dbReference type="Proteomes" id="UP000182938"/>
    </source>
</evidence>
<keyword evidence="4" id="KW-1185">Reference proteome</keyword>
<gene>
    <name evidence="2" type="ORF">ASJ30_14135</name>
    <name evidence="3" type="ORF">IGS73_15860</name>
</gene>
<reference evidence="3 5" key="2">
    <citation type="submission" date="2020-10" db="EMBL/GenBank/DDBJ databases">
        <title>Janibacter indicus TT2 genome sequence.</title>
        <authorList>
            <person name="Lee K."/>
            <person name="Ganzorig M."/>
        </authorList>
    </citation>
    <scope>NUCLEOTIDE SEQUENCE [LARGE SCALE GENOMIC DNA]</scope>
    <source>
        <strain evidence="3 5">TT2</strain>
    </source>
</reference>
<evidence type="ECO:0000313" key="2">
    <source>
        <dbReference type="EMBL" id="APH02530.1"/>
    </source>
</evidence>
<dbReference type="KEGG" id="jte:ASJ30_14135"/>
<evidence type="ECO:0000313" key="3">
    <source>
        <dbReference type="EMBL" id="QOK22521.1"/>
    </source>
</evidence>
<proteinExistence type="predicted"/>
<feature type="compositionally biased region" description="Pro residues" evidence="1">
    <location>
        <begin position="174"/>
        <end position="183"/>
    </location>
</feature>
<evidence type="ECO:0000256" key="1">
    <source>
        <dbReference type="SAM" id="MobiDB-lite"/>
    </source>
</evidence>
<evidence type="ECO:0000313" key="5">
    <source>
        <dbReference type="Proteomes" id="UP000593998"/>
    </source>
</evidence>
<dbReference type="EMBL" id="CP013290">
    <property type="protein sequence ID" value="APH02530.1"/>
    <property type="molecule type" value="Genomic_DNA"/>
</dbReference>
<accession>A0A1L3MJP2</accession>
<sequence>MSFFERARAGYDNLAGRTDDAFDRATASKDLGEIDKHYRDLGVLAYLAATGRPADQATQQRLLGALTALEQRGAIRDFTLHTTGGSPAGAPQSPQREGGSDGIPTPPPERAGRHGDFLSQPRDQAFPASTMPPPAPPAAAGAGSGGAGVAGGGAPGQPERTWPASDPDETTGPRPVPPPPPPSTGGTWGPPQQDNQGPTRWQPVRRGEE</sequence>
<dbReference type="RefSeq" id="WP_072625671.1">
    <property type="nucleotide sequence ID" value="NZ_CP013290.1"/>
</dbReference>
<dbReference type="Proteomes" id="UP000593998">
    <property type="component" value="Chromosome"/>
</dbReference>
<organism evidence="2 4">
    <name type="scientific">Janibacter indicus</name>
    <dbReference type="NCBI Taxonomy" id="857417"/>
    <lineage>
        <taxon>Bacteria</taxon>
        <taxon>Bacillati</taxon>
        <taxon>Actinomycetota</taxon>
        <taxon>Actinomycetes</taxon>
        <taxon>Micrococcales</taxon>
        <taxon>Intrasporangiaceae</taxon>
        <taxon>Janibacter</taxon>
    </lineage>
</organism>
<protein>
    <submittedName>
        <fullName evidence="2">Uncharacterized protein</fullName>
    </submittedName>
</protein>
<dbReference type="AlphaFoldDB" id="A0A1L3MJP2"/>
<dbReference type="Proteomes" id="UP000182938">
    <property type="component" value="Chromosome"/>
</dbReference>
<name>A0A1L3MJP2_9MICO</name>
<reference evidence="2 4" key="1">
    <citation type="submission" date="2015-11" db="EMBL/GenBank/DDBJ databases">
        <authorList>
            <person name="Zhang Y."/>
            <person name="Guo Z."/>
        </authorList>
    </citation>
    <scope>NUCLEOTIDE SEQUENCE [LARGE SCALE GENOMIC DNA]</scope>
    <source>
        <strain evidence="2 4">YFY001</strain>
    </source>
</reference>
<dbReference type="EMBL" id="CP062789">
    <property type="protein sequence ID" value="QOK22521.1"/>
    <property type="molecule type" value="Genomic_DNA"/>
</dbReference>
<feature type="compositionally biased region" description="Gly residues" evidence="1">
    <location>
        <begin position="142"/>
        <end position="155"/>
    </location>
</feature>
<feature type="region of interest" description="Disordered" evidence="1">
    <location>
        <begin position="79"/>
        <end position="209"/>
    </location>
</feature>